<name>A0A127AWF3_9CAUD</name>
<evidence type="ECO:0000313" key="1">
    <source>
        <dbReference type="EMBL" id="AMM45046.1"/>
    </source>
</evidence>
<dbReference type="GeneID" id="29125414"/>
<evidence type="ECO:0000313" key="2">
    <source>
        <dbReference type="Proteomes" id="UP000203261"/>
    </source>
</evidence>
<gene>
    <name evidence="1" type="ORF">SP15_241</name>
</gene>
<organism evidence="1 2">
    <name type="scientific">Bacillus phage SP-15</name>
    <dbReference type="NCBI Taxonomy" id="1792032"/>
    <lineage>
        <taxon>Viruses</taxon>
        <taxon>Duplodnaviria</taxon>
        <taxon>Heunggongvirae</taxon>
        <taxon>Uroviricota</taxon>
        <taxon>Caudoviricetes</taxon>
        <taxon>Thornevirus</taxon>
        <taxon>Thornevirus SP15</taxon>
    </lineage>
</organism>
<sequence>MNILRYMPIKAQRQWLDIIMRMQGMGNISVVSKDRRDNPEYGDIYFEFKKGRTAVTVMFQFDKNDKQILRTVGYIRHEGNIAVEHFTPDERFDFSKLRRWLNLYEIKSVPLDIYLSNEKLMSHTLMEEQMNNYGLPPEVAQAIRYIVERENEPLKAIFDPHYRLKNYPEQNDILMDYISIGVEISVARLDSVIDYARSLITKEDI</sequence>
<reference evidence="1 2" key="1">
    <citation type="submission" date="2015-08" db="EMBL/GenBank/DDBJ databases">
        <authorList>
            <person name="Babu N.S."/>
            <person name="Beckwith C.J."/>
            <person name="Beseler K.G."/>
            <person name="Brison A."/>
            <person name="Carone J.V."/>
            <person name="Caskin T.P."/>
            <person name="Diamond M."/>
            <person name="Durham M.E."/>
            <person name="Foxe J.M."/>
            <person name="Go M."/>
            <person name="Henderson B.A."/>
            <person name="Jones I.B."/>
            <person name="McGettigan J.A."/>
            <person name="Micheletti S.J."/>
            <person name="Nasrallah M.E."/>
            <person name="Ortiz D."/>
            <person name="Piller C.R."/>
            <person name="Privatt S.R."/>
            <person name="Schneider S.L."/>
            <person name="Sharp S."/>
            <person name="Smith T.C."/>
            <person name="Stanton J.D."/>
            <person name="Ullery H.E."/>
            <person name="Wilson R.J."/>
            <person name="Serrano M.G."/>
            <person name="Buck G."/>
            <person name="Lee V."/>
            <person name="Wang Y."/>
            <person name="Carvalho R."/>
            <person name="Voegtly L."/>
            <person name="Shi R."/>
            <person name="Duckworth R."/>
            <person name="Johnson A."/>
            <person name="Loviza R."/>
            <person name="Walstead R."/>
            <person name="Shah Z."/>
            <person name="Kiflezghi M."/>
            <person name="Wade K."/>
            <person name="Ball S.L."/>
            <person name="Bradley K.W."/>
            <person name="Asai D.J."/>
            <person name="Bowman C.A."/>
            <person name="Russell D.A."/>
            <person name="Pope W.H."/>
            <person name="Jacobs-Sera D."/>
            <person name="Hendrix R.W."/>
            <person name="Hatfull G.F."/>
        </authorList>
    </citation>
    <scope>NUCLEOTIDE SEQUENCE [LARGE SCALE GENOMIC DNA]</scope>
</reference>
<dbReference type="RefSeq" id="YP_009302635.1">
    <property type="nucleotide sequence ID" value="NC_031245.1"/>
</dbReference>
<dbReference type="Proteomes" id="UP000203261">
    <property type="component" value="Segment"/>
</dbReference>
<keyword evidence="2" id="KW-1185">Reference proteome</keyword>
<dbReference type="KEGG" id="vg:29125414"/>
<accession>A0A127AWF3</accession>
<protein>
    <submittedName>
        <fullName evidence="1">Uncharacterized protein</fullName>
    </submittedName>
</protein>
<proteinExistence type="predicted"/>
<dbReference type="EMBL" id="KT624200">
    <property type="protein sequence ID" value="AMM45046.1"/>
    <property type="molecule type" value="Genomic_DNA"/>
</dbReference>